<dbReference type="Proteomes" id="UP000580654">
    <property type="component" value="Unassembled WGS sequence"/>
</dbReference>
<evidence type="ECO:0000313" key="2">
    <source>
        <dbReference type="EMBL" id="MBB5695899.1"/>
    </source>
</evidence>
<reference evidence="2 3" key="1">
    <citation type="submission" date="2020-08" db="EMBL/GenBank/DDBJ databases">
        <title>Genomic Encyclopedia of Type Strains, Phase IV (KMG-IV): sequencing the most valuable type-strain genomes for metagenomic binning, comparative biology and taxonomic classification.</title>
        <authorList>
            <person name="Goeker M."/>
        </authorList>
    </citation>
    <scope>NUCLEOTIDE SEQUENCE [LARGE SCALE GENOMIC DNA]</scope>
    <source>
        <strain evidence="2 3">DSM 25622</strain>
    </source>
</reference>
<protein>
    <submittedName>
        <fullName evidence="2">Uncharacterized protein</fullName>
    </submittedName>
</protein>
<keyword evidence="3" id="KW-1185">Reference proteome</keyword>
<dbReference type="AlphaFoldDB" id="A0A840YB18"/>
<organism evidence="2 3">
    <name type="scientific">Muricoccus pecuniae</name>
    <dbReference type="NCBI Taxonomy" id="693023"/>
    <lineage>
        <taxon>Bacteria</taxon>
        <taxon>Pseudomonadati</taxon>
        <taxon>Pseudomonadota</taxon>
        <taxon>Alphaproteobacteria</taxon>
        <taxon>Acetobacterales</taxon>
        <taxon>Roseomonadaceae</taxon>
        <taxon>Muricoccus</taxon>
    </lineage>
</organism>
<gene>
    <name evidence="2" type="ORF">FHS87_003967</name>
</gene>
<accession>A0A840YB18</accession>
<sequence length="125" mass="12608">MRRTILAAIAAAALSTGALAQQGHSHGDQGPHGGKMQDVVGVHAELLTSERTLTVHLYDEAGKPVPAAGYTASALVGSGQSRQVVQLAPGAENTMTGAAASPVARGTSVTLQIKNPAGRSGQARF</sequence>
<keyword evidence="1" id="KW-0732">Signal</keyword>
<name>A0A840YB18_9PROT</name>
<feature type="signal peptide" evidence="1">
    <location>
        <begin position="1"/>
        <end position="20"/>
    </location>
</feature>
<dbReference type="RefSeq" id="WP_184521077.1">
    <property type="nucleotide sequence ID" value="NZ_JACIJD010000025.1"/>
</dbReference>
<evidence type="ECO:0000256" key="1">
    <source>
        <dbReference type="SAM" id="SignalP"/>
    </source>
</evidence>
<evidence type="ECO:0000313" key="3">
    <source>
        <dbReference type="Proteomes" id="UP000580654"/>
    </source>
</evidence>
<proteinExistence type="predicted"/>
<comment type="caution">
    <text evidence="2">The sequence shown here is derived from an EMBL/GenBank/DDBJ whole genome shotgun (WGS) entry which is preliminary data.</text>
</comment>
<dbReference type="EMBL" id="JACIJD010000025">
    <property type="protein sequence ID" value="MBB5695899.1"/>
    <property type="molecule type" value="Genomic_DNA"/>
</dbReference>
<feature type="chain" id="PRO_5032547717" evidence="1">
    <location>
        <begin position="21"/>
        <end position="125"/>
    </location>
</feature>